<dbReference type="InterPro" id="IPR037051">
    <property type="entry name" value="4-carb_acid_sugar_kinase_N_sf"/>
</dbReference>
<dbReference type="OrthoDB" id="9778478at2"/>
<dbReference type="SUPFAM" id="SSF142764">
    <property type="entry name" value="YgbK-like"/>
    <property type="match status" value="1"/>
</dbReference>
<feature type="domain" description="Four-carbon acid sugar kinase nucleotide binding" evidence="8">
    <location>
        <begin position="244"/>
        <end position="407"/>
    </location>
</feature>
<evidence type="ECO:0000256" key="6">
    <source>
        <dbReference type="ARBA" id="ARBA00023277"/>
    </source>
</evidence>
<evidence type="ECO:0000256" key="5">
    <source>
        <dbReference type="ARBA" id="ARBA00022840"/>
    </source>
</evidence>
<evidence type="ECO:0000313" key="10">
    <source>
        <dbReference type="Proteomes" id="UP000184245"/>
    </source>
</evidence>
<evidence type="ECO:0000313" key="9">
    <source>
        <dbReference type="EMBL" id="SHE60727.1"/>
    </source>
</evidence>
<dbReference type="AlphaFoldDB" id="A0A1M4UVQ8"/>
<keyword evidence="4" id="KW-0418">Kinase</keyword>
<evidence type="ECO:0000256" key="4">
    <source>
        <dbReference type="ARBA" id="ARBA00022777"/>
    </source>
</evidence>
<dbReference type="Proteomes" id="UP000184245">
    <property type="component" value="Unassembled WGS sequence"/>
</dbReference>
<feature type="domain" description="Four-carbon acid sugar kinase N-terminal" evidence="7">
    <location>
        <begin position="4"/>
        <end position="220"/>
    </location>
</feature>
<dbReference type="InterPro" id="IPR010737">
    <property type="entry name" value="4-carb_acid_sugar_kinase_N"/>
</dbReference>
<evidence type="ECO:0000259" key="8">
    <source>
        <dbReference type="Pfam" id="PF17042"/>
    </source>
</evidence>
<accession>A0A1M4UVQ8</accession>
<dbReference type="RefSeq" id="WP_072849520.1">
    <property type="nucleotide sequence ID" value="NZ_FQVI01000003.1"/>
</dbReference>
<protein>
    <submittedName>
        <fullName evidence="9">Uncharacterized conserved protein YgbK, DUF1537 family</fullName>
    </submittedName>
</protein>
<keyword evidence="6" id="KW-0119">Carbohydrate metabolism</keyword>
<keyword evidence="3" id="KW-0547">Nucleotide-binding</keyword>
<dbReference type="Pfam" id="PF07005">
    <property type="entry name" value="SBD_N"/>
    <property type="match status" value="1"/>
</dbReference>
<evidence type="ECO:0000256" key="3">
    <source>
        <dbReference type="ARBA" id="ARBA00022741"/>
    </source>
</evidence>
<dbReference type="GO" id="GO:0016301">
    <property type="term" value="F:kinase activity"/>
    <property type="evidence" value="ECO:0007669"/>
    <property type="project" value="UniProtKB-KW"/>
</dbReference>
<dbReference type="STRING" id="1122155.SAMN02745158_01001"/>
<keyword evidence="5" id="KW-0067">ATP-binding</keyword>
<evidence type="ECO:0000256" key="2">
    <source>
        <dbReference type="ARBA" id="ARBA00022679"/>
    </source>
</evidence>
<name>A0A1M4UVQ8_9CLOT</name>
<dbReference type="EMBL" id="FQVI01000003">
    <property type="protein sequence ID" value="SHE60727.1"/>
    <property type="molecule type" value="Genomic_DNA"/>
</dbReference>
<dbReference type="Gene3D" id="3.40.50.10840">
    <property type="entry name" value="Putative sugar-binding, N-terminal domain"/>
    <property type="match status" value="1"/>
</dbReference>
<sequence>MIQLLILADDFTGALDTGIQFVEKGIPTQIDTGERLETIRILSDTEVLVLDLETRPLSVEKAGEKVSESVRWAKKQGIPRIYKKTDSALRGNIGSELEAVLKEFGRDRLYFIPAFPELGRFTKNGVQYLDGIPLSQTAFGRDLFEPITCPYIPDLIGAQSRVKVVSLNVGQKIPVMCEGEKVIYVCDAETDGDITERLEELKKENELSMLAGCAGCASHLPEYLGLHGNCQKSYFKTEKLIISCGSLNPITERQMDYLESKGILRIHLTAEQRMDYSYYDSEKGKAFLNYLERMCRTNKVIIIDTLERGAFKEFSEAQKSGMSKNEIRFAIVSSQGRIIKELIKRTDVNTILVTGGDTLMGFVKEIDGAQLVPICELNQGTVLSRIDMDGKPVQIISKSGGFGREELMEEIIEKIVL</sequence>
<dbReference type="Gene3D" id="3.40.980.20">
    <property type="entry name" value="Four-carbon acid sugar kinase, nucleotide binding domain"/>
    <property type="match status" value="1"/>
</dbReference>
<gene>
    <name evidence="9" type="ORF">SAMN02745158_01001</name>
</gene>
<comment type="similarity">
    <text evidence="1">Belongs to the four-carbon acid sugar kinase family.</text>
</comment>
<keyword evidence="2" id="KW-0808">Transferase</keyword>
<keyword evidence="10" id="KW-1185">Reference proteome</keyword>
<organism evidence="9 10">
    <name type="scientific">Lactonifactor longoviformis DSM 17459</name>
    <dbReference type="NCBI Taxonomy" id="1122155"/>
    <lineage>
        <taxon>Bacteria</taxon>
        <taxon>Bacillati</taxon>
        <taxon>Bacillota</taxon>
        <taxon>Clostridia</taxon>
        <taxon>Eubacteriales</taxon>
        <taxon>Clostridiaceae</taxon>
        <taxon>Lactonifactor</taxon>
    </lineage>
</organism>
<dbReference type="InterPro" id="IPR031475">
    <property type="entry name" value="NBD_C"/>
</dbReference>
<evidence type="ECO:0000256" key="1">
    <source>
        <dbReference type="ARBA" id="ARBA00005715"/>
    </source>
</evidence>
<dbReference type="Pfam" id="PF17042">
    <property type="entry name" value="NBD_C"/>
    <property type="match status" value="1"/>
</dbReference>
<dbReference type="GO" id="GO:0005524">
    <property type="term" value="F:ATP binding"/>
    <property type="evidence" value="ECO:0007669"/>
    <property type="project" value="UniProtKB-KW"/>
</dbReference>
<proteinExistence type="inferred from homology"/>
<reference evidence="9 10" key="1">
    <citation type="submission" date="2016-11" db="EMBL/GenBank/DDBJ databases">
        <authorList>
            <person name="Jaros S."/>
            <person name="Januszkiewicz K."/>
            <person name="Wedrychowicz H."/>
        </authorList>
    </citation>
    <scope>NUCLEOTIDE SEQUENCE [LARGE SCALE GENOMIC DNA]</scope>
    <source>
        <strain evidence="9 10">DSM 17459</strain>
    </source>
</reference>
<dbReference type="InterPro" id="IPR042213">
    <property type="entry name" value="NBD_C_sf"/>
</dbReference>
<evidence type="ECO:0000259" key="7">
    <source>
        <dbReference type="Pfam" id="PF07005"/>
    </source>
</evidence>